<sequence length="198" mass="22525">MVFQCLKRPLSITTMDTADCTPSKVAIVERNVVPQGLQLVNPKTVARKAPNDLVDLAKEIQKADSFVKANACSKLQMIAEQMRFLQQQAEQVLLEAKENTSLHHAACNFVKHPGKIYHLYQRESGQMYFSMLSPEEWGESAPQQMYKGSFRLEHDHSWTPLSKVNIRDEELAILNKLYQSAENSTNASLNEYMSIDYS</sequence>
<evidence type="ECO:0000313" key="2">
    <source>
        <dbReference type="Proteomes" id="UP000215335"/>
    </source>
</evidence>
<comment type="caution">
    <text evidence="1">The sequence shown here is derived from an EMBL/GenBank/DDBJ whole genome shotgun (WGS) entry which is preliminary data.</text>
</comment>
<dbReference type="STRING" id="543379.A0A232F6E6"/>
<dbReference type="AlphaFoldDB" id="A0A232F6E6"/>
<reference evidence="1 2" key="1">
    <citation type="journal article" date="2017" name="Curr. Biol.">
        <title>The Evolution of Venom by Co-option of Single-Copy Genes.</title>
        <authorList>
            <person name="Martinson E.O."/>
            <person name="Mrinalini"/>
            <person name="Kelkar Y.D."/>
            <person name="Chang C.H."/>
            <person name="Werren J.H."/>
        </authorList>
    </citation>
    <scope>NUCLEOTIDE SEQUENCE [LARGE SCALE GENOMIC DNA]</scope>
    <source>
        <strain evidence="1 2">Alberta</strain>
        <tissue evidence="1">Whole body</tissue>
    </source>
</reference>
<organism evidence="1 2">
    <name type="scientific">Trichomalopsis sarcophagae</name>
    <dbReference type="NCBI Taxonomy" id="543379"/>
    <lineage>
        <taxon>Eukaryota</taxon>
        <taxon>Metazoa</taxon>
        <taxon>Ecdysozoa</taxon>
        <taxon>Arthropoda</taxon>
        <taxon>Hexapoda</taxon>
        <taxon>Insecta</taxon>
        <taxon>Pterygota</taxon>
        <taxon>Neoptera</taxon>
        <taxon>Endopterygota</taxon>
        <taxon>Hymenoptera</taxon>
        <taxon>Apocrita</taxon>
        <taxon>Proctotrupomorpha</taxon>
        <taxon>Chalcidoidea</taxon>
        <taxon>Pteromalidae</taxon>
        <taxon>Pteromalinae</taxon>
        <taxon>Trichomalopsis</taxon>
    </lineage>
</organism>
<dbReference type="EMBL" id="NNAY01000900">
    <property type="protein sequence ID" value="OXU26018.1"/>
    <property type="molecule type" value="Genomic_DNA"/>
</dbReference>
<dbReference type="OrthoDB" id="9995764at2759"/>
<dbReference type="InterPro" id="IPR019534">
    <property type="entry name" value="DUF2452"/>
</dbReference>
<dbReference type="PANTHER" id="PTHR14553">
    <property type="entry name" value="UNCHARACTERIZED PROTEIN C1ORF50"/>
    <property type="match status" value="1"/>
</dbReference>
<accession>A0A232F6E6</accession>
<keyword evidence="2" id="KW-1185">Reference proteome</keyword>
<evidence type="ECO:0008006" key="3">
    <source>
        <dbReference type="Google" id="ProtNLM"/>
    </source>
</evidence>
<protein>
    <recommendedName>
        <fullName evidence="3">DUF2452 domain-containing protein</fullName>
    </recommendedName>
</protein>
<name>A0A232F6E6_9HYME</name>
<dbReference type="Pfam" id="PF10504">
    <property type="entry name" value="DUF2452"/>
    <property type="match status" value="1"/>
</dbReference>
<dbReference type="Proteomes" id="UP000215335">
    <property type="component" value="Unassembled WGS sequence"/>
</dbReference>
<evidence type="ECO:0000313" key="1">
    <source>
        <dbReference type="EMBL" id="OXU26018.1"/>
    </source>
</evidence>
<gene>
    <name evidence="1" type="ORF">TSAR_010722</name>
</gene>
<dbReference type="PANTHER" id="PTHR14553:SF1">
    <property type="entry name" value="SIMILAR TO CHROMOSOME 1 OPEN READING FRAME 50"/>
    <property type="match status" value="1"/>
</dbReference>
<proteinExistence type="predicted"/>